<dbReference type="Proteomes" id="UP001652700">
    <property type="component" value="Unplaced"/>
</dbReference>
<name>A0ABM5L467_DIAVI</name>
<organism evidence="1 2">
    <name type="scientific">Diabrotica virgifera virgifera</name>
    <name type="common">western corn rootworm</name>
    <dbReference type="NCBI Taxonomy" id="50390"/>
    <lineage>
        <taxon>Eukaryota</taxon>
        <taxon>Metazoa</taxon>
        <taxon>Ecdysozoa</taxon>
        <taxon>Arthropoda</taxon>
        <taxon>Hexapoda</taxon>
        <taxon>Insecta</taxon>
        <taxon>Pterygota</taxon>
        <taxon>Neoptera</taxon>
        <taxon>Endopterygota</taxon>
        <taxon>Coleoptera</taxon>
        <taxon>Polyphaga</taxon>
        <taxon>Cucujiformia</taxon>
        <taxon>Chrysomeloidea</taxon>
        <taxon>Chrysomelidae</taxon>
        <taxon>Galerucinae</taxon>
        <taxon>Diabroticina</taxon>
        <taxon>Diabroticites</taxon>
        <taxon>Diabrotica</taxon>
    </lineage>
</organism>
<reference evidence="1" key="1">
    <citation type="submission" date="2025-05" db="UniProtKB">
        <authorList>
            <consortium name="EnsemblMetazoa"/>
        </authorList>
    </citation>
    <scope>IDENTIFICATION</scope>
</reference>
<sequence length="294" mass="34311">MGVKIRTRRGTNNGRAGDRIAPWEKRLQRKIVSLRRDISQIAEYIRGTTRRKLIRRAEEIMRNTPRHSQHDPEKNTAEHCLDTFKQKLSVYSGRLRKYKVSNNRKCDNILFGHSEKAFYRKLNSTVENENKVYPSQEEIHEFWGNQLSTPATHNNNAGWIEDTTNNCQHYNNIPYEHFTTEEVSNTIKELHNWKSPGPDGVQNFWLKKFWSVHERLTILRGYSSDQQALNTYAFSALSYSFGIIKWSKTDVESLQRKVRTLLTKAHNHHPRSGVERTTLPRYLGGRGLMDIGTG</sequence>
<dbReference type="RefSeq" id="XP_050517228.1">
    <property type="nucleotide sequence ID" value="XM_050661271.1"/>
</dbReference>
<evidence type="ECO:0000313" key="1">
    <source>
        <dbReference type="EnsemblMetazoa" id="XP_050517228.1"/>
    </source>
</evidence>
<proteinExistence type="predicted"/>
<keyword evidence="2" id="KW-1185">Reference proteome</keyword>
<accession>A0ABM5L467</accession>
<dbReference type="PANTHER" id="PTHR35450:SF2">
    <property type="entry name" value="REVERSE TRANSCRIPTASE DOMAIN-CONTAINING PROTEIN"/>
    <property type="match status" value="1"/>
</dbReference>
<dbReference type="PANTHER" id="PTHR35450">
    <property type="entry name" value="REVERSE TRANSCRIPTASE DOMAIN-CONTAINING PROTEIN"/>
    <property type="match status" value="1"/>
</dbReference>
<dbReference type="EnsemblMetazoa" id="XM_050661271.1">
    <property type="protein sequence ID" value="XP_050517228.1"/>
    <property type="gene ID" value="LOC126891922"/>
</dbReference>
<protein>
    <submittedName>
        <fullName evidence="1">Uncharacterized protein</fullName>
    </submittedName>
</protein>
<evidence type="ECO:0000313" key="2">
    <source>
        <dbReference type="Proteomes" id="UP001652700"/>
    </source>
</evidence>
<dbReference type="GeneID" id="126891922"/>